<accession>M4NDD0</accession>
<dbReference type="RefSeq" id="WP_015446559.1">
    <property type="nucleotide sequence ID" value="NC_020541.1"/>
</dbReference>
<proteinExistence type="predicted"/>
<dbReference type="Proteomes" id="UP000011859">
    <property type="component" value="Chromosome"/>
</dbReference>
<dbReference type="AlphaFoldDB" id="M4NDD0"/>
<dbReference type="GeneID" id="72425255"/>
<evidence type="ECO:0000313" key="3">
    <source>
        <dbReference type="Proteomes" id="UP000011859"/>
    </source>
</evidence>
<feature type="transmembrane region" description="Helical" evidence="1">
    <location>
        <begin position="25"/>
        <end position="45"/>
    </location>
</feature>
<dbReference type="HOGENOM" id="CLU_3172553_0_0_6"/>
<organism evidence="2 3">
    <name type="scientific">Rhodanobacter denitrificans</name>
    <dbReference type="NCBI Taxonomy" id="666685"/>
    <lineage>
        <taxon>Bacteria</taxon>
        <taxon>Pseudomonadati</taxon>
        <taxon>Pseudomonadota</taxon>
        <taxon>Gammaproteobacteria</taxon>
        <taxon>Lysobacterales</taxon>
        <taxon>Rhodanobacteraceae</taxon>
        <taxon>Rhodanobacter</taxon>
    </lineage>
</organism>
<keyword evidence="1" id="KW-1133">Transmembrane helix</keyword>
<evidence type="ECO:0000256" key="1">
    <source>
        <dbReference type="SAM" id="Phobius"/>
    </source>
</evidence>
<gene>
    <name evidence="2" type="ORF">R2APBS1_0277</name>
</gene>
<keyword evidence="1" id="KW-0472">Membrane</keyword>
<dbReference type="STRING" id="666685.R2APBS1_0277"/>
<keyword evidence="3" id="KW-1185">Reference proteome</keyword>
<protein>
    <submittedName>
        <fullName evidence="2">Uncharacterized protein</fullName>
    </submittedName>
</protein>
<dbReference type="KEGG" id="rhd:R2APBS1_0277"/>
<keyword evidence="1" id="KW-0812">Transmembrane</keyword>
<evidence type="ECO:0000313" key="2">
    <source>
        <dbReference type="EMBL" id="AGG87453.1"/>
    </source>
</evidence>
<name>M4NDD0_9GAMM</name>
<reference evidence="2 3" key="1">
    <citation type="submission" date="2012-04" db="EMBL/GenBank/DDBJ databases">
        <title>Complete genome of Rhodanobacter sp. 2APBS1.</title>
        <authorList>
            <consortium name="US DOE Joint Genome Institute"/>
            <person name="Huntemann M."/>
            <person name="Wei C.-L."/>
            <person name="Han J."/>
            <person name="Detter J.C."/>
            <person name="Han C."/>
            <person name="Tapia R."/>
            <person name="Munk A.C.C."/>
            <person name="Chen A."/>
            <person name="Krypides N."/>
            <person name="Mavromatis K."/>
            <person name="Markowitz V."/>
            <person name="Szeto E."/>
            <person name="Ivanova N."/>
            <person name="Mikhailova N."/>
            <person name="Ovchinnikova G."/>
            <person name="Pagani I."/>
            <person name="Pati A."/>
            <person name="Goodwin L."/>
            <person name="Peters L."/>
            <person name="Pitluck S."/>
            <person name="Woyke T."/>
            <person name="Prakash O."/>
            <person name="Elkins J."/>
            <person name="Brown S."/>
            <person name="Palumbo A."/>
            <person name="Hemme C."/>
            <person name="Zhou J."/>
            <person name="Watson D."/>
            <person name="Jardine P."/>
            <person name="Kostka J."/>
            <person name="Green S."/>
        </authorList>
    </citation>
    <scope>NUCLEOTIDE SEQUENCE [LARGE SCALE GENOMIC DNA]</scope>
    <source>
        <strain evidence="2 3">2APBS1</strain>
    </source>
</reference>
<dbReference type="EMBL" id="CP003470">
    <property type="protein sequence ID" value="AGG87453.1"/>
    <property type="molecule type" value="Genomic_DNA"/>
</dbReference>
<sequence length="47" mass="5123">MAQQTIHAATAQPDGKARRGVRRTVTILAVVALAVYLSTFLQILLMK</sequence>